<dbReference type="GeneID" id="17280617"/>
<proteinExistence type="inferred from homology"/>
<dbReference type="HOGENOM" id="CLU_058707_3_2_1"/>
<dbReference type="PaxDb" id="2903-EOD35346"/>
<organism evidence="3 4">
    <name type="scientific">Emiliania huxleyi (strain CCMP1516)</name>
    <dbReference type="NCBI Taxonomy" id="280463"/>
    <lineage>
        <taxon>Eukaryota</taxon>
        <taxon>Haptista</taxon>
        <taxon>Haptophyta</taxon>
        <taxon>Prymnesiophyceae</taxon>
        <taxon>Isochrysidales</taxon>
        <taxon>Noelaerhabdaceae</taxon>
        <taxon>Emiliania</taxon>
    </lineage>
</organism>
<dbReference type="OMA" id="ERKVFLW"/>
<reference evidence="4" key="1">
    <citation type="journal article" date="2013" name="Nature">
        <title>Pan genome of the phytoplankton Emiliania underpins its global distribution.</title>
        <authorList>
            <person name="Read B.A."/>
            <person name="Kegel J."/>
            <person name="Klute M.J."/>
            <person name="Kuo A."/>
            <person name="Lefebvre S.C."/>
            <person name="Maumus F."/>
            <person name="Mayer C."/>
            <person name="Miller J."/>
            <person name="Monier A."/>
            <person name="Salamov A."/>
            <person name="Young J."/>
            <person name="Aguilar M."/>
            <person name="Claverie J.M."/>
            <person name="Frickenhaus S."/>
            <person name="Gonzalez K."/>
            <person name="Herman E.K."/>
            <person name="Lin Y.C."/>
            <person name="Napier J."/>
            <person name="Ogata H."/>
            <person name="Sarno A.F."/>
            <person name="Shmutz J."/>
            <person name="Schroeder D."/>
            <person name="de Vargas C."/>
            <person name="Verret F."/>
            <person name="von Dassow P."/>
            <person name="Valentin K."/>
            <person name="Van de Peer Y."/>
            <person name="Wheeler G."/>
            <person name="Dacks J.B."/>
            <person name="Delwiche C.F."/>
            <person name="Dyhrman S.T."/>
            <person name="Glockner G."/>
            <person name="John U."/>
            <person name="Richards T."/>
            <person name="Worden A.Z."/>
            <person name="Zhang X."/>
            <person name="Grigoriev I.V."/>
            <person name="Allen A.E."/>
            <person name="Bidle K."/>
            <person name="Borodovsky M."/>
            <person name="Bowler C."/>
            <person name="Brownlee C."/>
            <person name="Cock J.M."/>
            <person name="Elias M."/>
            <person name="Gladyshev V.N."/>
            <person name="Groth M."/>
            <person name="Guda C."/>
            <person name="Hadaegh A."/>
            <person name="Iglesias-Rodriguez M.D."/>
            <person name="Jenkins J."/>
            <person name="Jones B.M."/>
            <person name="Lawson T."/>
            <person name="Leese F."/>
            <person name="Lindquist E."/>
            <person name="Lobanov A."/>
            <person name="Lomsadze A."/>
            <person name="Malik S.B."/>
            <person name="Marsh M.E."/>
            <person name="Mackinder L."/>
            <person name="Mock T."/>
            <person name="Mueller-Roeber B."/>
            <person name="Pagarete A."/>
            <person name="Parker M."/>
            <person name="Probert I."/>
            <person name="Quesneville H."/>
            <person name="Raines C."/>
            <person name="Rensing S.A."/>
            <person name="Riano-Pachon D.M."/>
            <person name="Richier S."/>
            <person name="Rokitta S."/>
            <person name="Shiraiwa Y."/>
            <person name="Soanes D.M."/>
            <person name="van der Giezen M."/>
            <person name="Wahlund T.M."/>
            <person name="Williams B."/>
            <person name="Wilson W."/>
            <person name="Wolfe G."/>
            <person name="Wurch L.L."/>
        </authorList>
    </citation>
    <scope>NUCLEOTIDE SEQUENCE</scope>
</reference>
<name>A0A0D3KHW1_EMIH1</name>
<dbReference type="GO" id="GO:0051117">
    <property type="term" value="F:ATPase binding"/>
    <property type="evidence" value="ECO:0007669"/>
    <property type="project" value="TreeGrafter"/>
</dbReference>
<dbReference type="EnsemblProtists" id="EOD35346">
    <property type="protein sequence ID" value="EOD35346"/>
    <property type="gene ID" value="EMIHUDRAFT_63216"/>
</dbReference>
<evidence type="ECO:0000256" key="1">
    <source>
        <dbReference type="ARBA" id="ARBA00007039"/>
    </source>
</evidence>
<dbReference type="NCBIfam" id="NF009204">
    <property type="entry name" value="PRK12552.1"/>
    <property type="match status" value="1"/>
</dbReference>
<dbReference type="InterPro" id="IPR001907">
    <property type="entry name" value="ClpP"/>
</dbReference>
<dbReference type="PANTHER" id="PTHR10381">
    <property type="entry name" value="ATP-DEPENDENT CLP PROTEASE PROTEOLYTIC SUBUNIT"/>
    <property type="match status" value="1"/>
</dbReference>
<dbReference type="RefSeq" id="XP_005787775.1">
    <property type="nucleotide sequence ID" value="XM_005787718.1"/>
</dbReference>
<reference evidence="3" key="2">
    <citation type="submission" date="2024-10" db="UniProtKB">
        <authorList>
            <consortium name="EnsemblProtists"/>
        </authorList>
    </citation>
    <scope>IDENTIFICATION</scope>
</reference>
<comment type="similarity">
    <text evidence="1 2">Belongs to the peptidase S14 family.</text>
</comment>
<dbReference type="GO" id="GO:0004252">
    <property type="term" value="F:serine-type endopeptidase activity"/>
    <property type="evidence" value="ECO:0007669"/>
    <property type="project" value="InterPro"/>
</dbReference>
<protein>
    <recommendedName>
        <fullName evidence="2">ATP-dependent Clp protease proteolytic subunit</fullName>
    </recommendedName>
</protein>
<dbReference type="GO" id="GO:0009368">
    <property type="term" value="C:endopeptidase Clp complex"/>
    <property type="evidence" value="ECO:0007669"/>
    <property type="project" value="TreeGrafter"/>
</dbReference>
<sequence length="212" mass="22706">MAAGAAGVQQIDGVRVGPPPDLPSLLLNNRIVYVGAPLVPSVTELVVAQLLFLNYETREKPVYMYINSVGSAGVAFETEAFAIADTMNYVGPEIETICIGTAFGTAAMLLANGVKGKRACLPNASIMLSQPRSQARGQASDIKIKATEVLKARNAINELLAEKTGQPLEKITADSMRTKYLEPDQAVSYGLIDKVLRSENDLPQKPTFLGQL</sequence>
<dbReference type="Gene3D" id="3.90.226.10">
    <property type="entry name" value="2-enoyl-CoA Hydratase, Chain A, domain 1"/>
    <property type="match status" value="1"/>
</dbReference>
<dbReference type="InterPro" id="IPR029045">
    <property type="entry name" value="ClpP/crotonase-like_dom_sf"/>
</dbReference>
<dbReference type="eggNOG" id="KOG0840">
    <property type="taxonomic scope" value="Eukaryota"/>
</dbReference>
<dbReference type="InterPro" id="IPR023562">
    <property type="entry name" value="ClpP/TepA"/>
</dbReference>
<keyword evidence="4" id="KW-1185">Reference proteome</keyword>
<dbReference type="CDD" id="cd07017">
    <property type="entry name" value="S14_ClpP_2"/>
    <property type="match status" value="1"/>
</dbReference>
<dbReference type="AlphaFoldDB" id="A0A0D3KHW1"/>
<evidence type="ECO:0000313" key="3">
    <source>
        <dbReference type="EnsemblProtists" id="EOD35346"/>
    </source>
</evidence>
<evidence type="ECO:0000256" key="2">
    <source>
        <dbReference type="RuleBase" id="RU003567"/>
    </source>
</evidence>
<dbReference type="Pfam" id="PF00574">
    <property type="entry name" value="CLP_protease"/>
    <property type="match status" value="1"/>
</dbReference>
<accession>A0A0D3KHW1</accession>
<dbReference type="PRINTS" id="PR00127">
    <property type="entry name" value="CLPPROTEASEP"/>
</dbReference>
<dbReference type="PANTHER" id="PTHR10381:SF6">
    <property type="entry name" value="ATP-DEPENDENT CLP PROTEASE PROTEOLYTIC SUBUNIT-RELATED PROTEIN 3, CHLOROPLASTIC"/>
    <property type="match status" value="1"/>
</dbReference>
<evidence type="ECO:0000313" key="4">
    <source>
        <dbReference type="Proteomes" id="UP000013827"/>
    </source>
</evidence>
<dbReference type="SUPFAM" id="SSF52096">
    <property type="entry name" value="ClpP/crotonase"/>
    <property type="match status" value="1"/>
</dbReference>
<dbReference type="GO" id="GO:0004176">
    <property type="term" value="F:ATP-dependent peptidase activity"/>
    <property type="evidence" value="ECO:0007669"/>
    <property type="project" value="InterPro"/>
</dbReference>
<dbReference type="STRING" id="2903.R1FIG8"/>
<dbReference type="Proteomes" id="UP000013827">
    <property type="component" value="Unassembled WGS sequence"/>
</dbReference>
<dbReference type="GO" id="GO:0006515">
    <property type="term" value="P:protein quality control for misfolded or incompletely synthesized proteins"/>
    <property type="evidence" value="ECO:0007669"/>
    <property type="project" value="TreeGrafter"/>
</dbReference>
<dbReference type="KEGG" id="ehx:EMIHUDRAFT_63216"/>